<dbReference type="InterPro" id="IPR006528">
    <property type="entry name" value="Phage_head_morphogenesis_dom"/>
</dbReference>
<evidence type="ECO:0000313" key="3">
    <source>
        <dbReference type="EMBL" id="VDG27819.1"/>
    </source>
</evidence>
<evidence type="ECO:0000313" key="4">
    <source>
        <dbReference type="Proteomes" id="UP000289996"/>
    </source>
</evidence>
<proteinExistence type="predicted"/>
<organism evidence="3 4">
    <name type="scientific">Lactiplantibacillus mudanjiangensis</name>
    <dbReference type="NCBI Taxonomy" id="1296538"/>
    <lineage>
        <taxon>Bacteria</taxon>
        <taxon>Bacillati</taxon>
        <taxon>Bacillota</taxon>
        <taxon>Bacilli</taxon>
        <taxon>Lactobacillales</taxon>
        <taxon>Lactobacillaceae</taxon>
        <taxon>Lactiplantibacillus</taxon>
    </lineage>
</organism>
<reference evidence="3 4" key="1">
    <citation type="submission" date="2018-11" db="EMBL/GenBank/DDBJ databases">
        <authorList>
            <person name="Wuyts S."/>
        </authorList>
    </citation>
    <scope>NUCLEOTIDE SEQUENCE [LARGE SCALE GENOMIC DNA]</scope>
    <source>
        <strain evidence="3">Lactobacillus mudanjiangensis AMBF249</strain>
    </source>
</reference>
<dbReference type="OrthoDB" id="9151105at2"/>
<dbReference type="RefSeq" id="WP_130851533.1">
    <property type="nucleotide sequence ID" value="NZ_UYIG01000057.1"/>
</dbReference>
<name>A0A660DX76_9LACO</name>
<feature type="region of interest" description="Disordered" evidence="1">
    <location>
        <begin position="211"/>
        <end position="234"/>
    </location>
</feature>
<dbReference type="NCBIfam" id="TIGR01641">
    <property type="entry name" value="phageSPP1_gp7"/>
    <property type="match status" value="1"/>
</dbReference>
<feature type="compositionally biased region" description="Basic and acidic residues" evidence="1">
    <location>
        <begin position="212"/>
        <end position="232"/>
    </location>
</feature>
<dbReference type="AlphaFoldDB" id="A0A660DX76"/>
<dbReference type="EMBL" id="UYIG01000057">
    <property type="protein sequence ID" value="VDG27819.1"/>
    <property type="molecule type" value="Genomic_DNA"/>
</dbReference>
<protein>
    <submittedName>
        <fullName evidence="3">Phage Mu protein F like protein [Lactobacillus parabuchneri]</fullName>
    </submittedName>
</protein>
<sequence length="256" mass="29568">MRKVIPHVRYPWKLEQSYVRLLAKQQCEYRRYFMDRYHTELVPVVNNSKLVTDADQPAGMLNAILQPLIITLGAKMLFDQQVSESDVKKWIAAVGFYNLAQINTQLRARGRPTLGPEINTAEIQQSKWEEEAIYLKSLDSDLLNNLRAAVIRGINNGANSKQIEQALMKQFDLAQNRANLIAQNETGSFFAALSKQRYQRTGSSKYVWQTQEDERVRPSHQELDQSVRKYSDDPFPGEPIRCRCVADPIYEEDEEE</sequence>
<evidence type="ECO:0000259" key="2">
    <source>
        <dbReference type="Pfam" id="PF04233"/>
    </source>
</evidence>
<gene>
    <name evidence="3" type="ORF">MUDAN_MDHGFNIF_02642</name>
</gene>
<feature type="domain" description="Phage head morphogenesis" evidence="2">
    <location>
        <begin position="145"/>
        <end position="246"/>
    </location>
</feature>
<keyword evidence="4" id="KW-1185">Reference proteome</keyword>
<dbReference type="Pfam" id="PF04233">
    <property type="entry name" value="Phage_Mu_F"/>
    <property type="match status" value="1"/>
</dbReference>
<accession>A0A660DX76</accession>
<evidence type="ECO:0000256" key="1">
    <source>
        <dbReference type="SAM" id="MobiDB-lite"/>
    </source>
</evidence>
<dbReference type="Proteomes" id="UP000289996">
    <property type="component" value="Unassembled WGS sequence"/>
</dbReference>